<protein>
    <recommendedName>
        <fullName evidence="5">Beta-carotene 15,15'-monooxygenase</fullName>
    </recommendedName>
</protein>
<name>A0A9D2CI36_9ACTN</name>
<feature type="transmembrane region" description="Helical" evidence="2">
    <location>
        <begin position="134"/>
        <end position="162"/>
    </location>
</feature>
<feature type="transmembrane region" description="Helical" evidence="2">
    <location>
        <begin position="174"/>
        <end position="195"/>
    </location>
</feature>
<feature type="transmembrane region" description="Helical" evidence="2">
    <location>
        <begin position="84"/>
        <end position="103"/>
    </location>
</feature>
<dbReference type="EMBL" id="DXCP01000054">
    <property type="protein sequence ID" value="HIY80235.1"/>
    <property type="molecule type" value="Genomic_DNA"/>
</dbReference>
<comment type="caution">
    <text evidence="3">The sequence shown here is derived from an EMBL/GenBank/DDBJ whole genome shotgun (WGS) entry which is preliminary data.</text>
</comment>
<evidence type="ECO:0000313" key="4">
    <source>
        <dbReference type="Proteomes" id="UP000824133"/>
    </source>
</evidence>
<evidence type="ECO:0008006" key="5">
    <source>
        <dbReference type="Google" id="ProtNLM"/>
    </source>
</evidence>
<evidence type="ECO:0000256" key="1">
    <source>
        <dbReference type="SAM" id="MobiDB-lite"/>
    </source>
</evidence>
<dbReference type="AlphaFoldDB" id="A0A9D2CI36"/>
<keyword evidence="2" id="KW-0812">Transmembrane</keyword>
<accession>A0A9D2CI36</accession>
<feature type="transmembrane region" description="Helical" evidence="2">
    <location>
        <begin position="42"/>
        <end position="63"/>
    </location>
</feature>
<reference evidence="3" key="1">
    <citation type="journal article" date="2021" name="PeerJ">
        <title>Extensive microbial diversity within the chicken gut microbiome revealed by metagenomics and culture.</title>
        <authorList>
            <person name="Gilroy R."/>
            <person name="Ravi A."/>
            <person name="Getino M."/>
            <person name="Pursley I."/>
            <person name="Horton D.L."/>
            <person name="Alikhan N.F."/>
            <person name="Baker D."/>
            <person name="Gharbi K."/>
            <person name="Hall N."/>
            <person name="Watson M."/>
            <person name="Adriaenssens E.M."/>
            <person name="Foster-Nyarko E."/>
            <person name="Jarju S."/>
            <person name="Secka A."/>
            <person name="Antonio M."/>
            <person name="Oren A."/>
            <person name="Chaudhuri R.R."/>
            <person name="La Ragione R."/>
            <person name="Hildebrand F."/>
            <person name="Pallen M.J."/>
        </authorList>
    </citation>
    <scope>NUCLEOTIDE SEQUENCE</scope>
    <source>
        <strain evidence="3">ChiHjej10B9-743</strain>
    </source>
</reference>
<feature type="transmembrane region" description="Helical" evidence="2">
    <location>
        <begin position="262"/>
        <end position="290"/>
    </location>
</feature>
<feature type="region of interest" description="Disordered" evidence="1">
    <location>
        <begin position="307"/>
        <end position="326"/>
    </location>
</feature>
<dbReference type="Proteomes" id="UP000824133">
    <property type="component" value="Unassembled WGS sequence"/>
</dbReference>
<evidence type="ECO:0000313" key="3">
    <source>
        <dbReference type="EMBL" id="HIY80235.1"/>
    </source>
</evidence>
<sequence>MNELQPRRENRMWAAGPVTPGVYDGGELVYEESAGLIESHPVARFALIGLLIVAILVSVLPAREHFSDPSAYQTTIQTLDEKKANVTVMIAVAMGASAGITLIPDDTGTPIADKLADVAGDLAIVLGALYLEKYLLTIFGTAAFLVLIPAACLALIAWLALFDRWAIARVLPKIAARLALLGLILVIAVPVSTAVTRQIDETYGDSAAIMADVSGEEVDEIEEEESENFFDTIARLAQDAFEGLTSVPETVMNQVNRLVEGFAVMIVTSCVIPILVLAFFLWLANLFLGINIEVPMQRLRHPRVARRRPAKAPVSSELSAKGPEQD</sequence>
<keyword evidence="2" id="KW-1133">Transmembrane helix</keyword>
<gene>
    <name evidence="3" type="ORF">IAA42_07370</name>
</gene>
<proteinExistence type="predicted"/>
<organism evidence="3 4">
    <name type="scientific">Candidatus Olsenella excrementavium</name>
    <dbReference type="NCBI Taxonomy" id="2838709"/>
    <lineage>
        <taxon>Bacteria</taxon>
        <taxon>Bacillati</taxon>
        <taxon>Actinomycetota</taxon>
        <taxon>Coriobacteriia</taxon>
        <taxon>Coriobacteriales</taxon>
        <taxon>Atopobiaceae</taxon>
        <taxon>Olsenella</taxon>
    </lineage>
</organism>
<reference evidence="3" key="2">
    <citation type="submission" date="2021-04" db="EMBL/GenBank/DDBJ databases">
        <authorList>
            <person name="Gilroy R."/>
        </authorList>
    </citation>
    <scope>NUCLEOTIDE SEQUENCE</scope>
    <source>
        <strain evidence="3">ChiHjej10B9-743</strain>
    </source>
</reference>
<evidence type="ECO:0000256" key="2">
    <source>
        <dbReference type="SAM" id="Phobius"/>
    </source>
</evidence>
<keyword evidence="2" id="KW-0472">Membrane</keyword>